<dbReference type="RefSeq" id="WP_089454306.1">
    <property type="nucleotide sequence ID" value="NZ_NKFA01000035.1"/>
</dbReference>
<evidence type="ECO:0000313" key="1">
    <source>
        <dbReference type="EMBL" id="OXI33426.1"/>
    </source>
</evidence>
<dbReference type="AlphaFoldDB" id="A0A228HTD2"/>
<comment type="caution">
    <text evidence="1">The sequence shown here is derived from an EMBL/GenBank/DDBJ whole genome shotgun (WGS) entry which is preliminary data.</text>
</comment>
<name>A0A228HTD2_9BURK</name>
<protein>
    <recommendedName>
        <fullName evidence="3">HEPN domain-containing protein</fullName>
    </recommendedName>
</protein>
<dbReference type="EMBL" id="NKFA01000035">
    <property type="protein sequence ID" value="OXI33426.1"/>
    <property type="molecule type" value="Genomic_DNA"/>
</dbReference>
<gene>
    <name evidence="1" type="ORF">CFB84_39000</name>
</gene>
<reference evidence="2" key="1">
    <citation type="submission" date="2017-06" db="EMBL/GenBank/DDBJ databases">
        <authorList>
            <person name="LiPuma J."/>
            <person name="Spilker T."/>
        </authorList>
    </citation>
    <scope>NUCLEOTIDE SEQUENCE [LARGE SCALE GENOMIC DNA]</scope>
    <source>
        <strain evidence="2">AU17325</strain>
    </source>
</reference>
<reference evidence="1 2" key="2">
    <citation type="submission" date="2017-08" db="EMBL/GenBank/DDBJ databases">
        <title>WGS of novel Burkholderia cepaca complex species.</title>
        <authorList>
            <person name="Lipuma J."/>
            <person name="Spilker T."/>
        </authorList>
    </citation>
    <scope>NUCLEOTIDE SEQUENCE [LARGE SCALE GENOMIC DNA]</scope>
    <source>
        <strain evidence="1 2">AU17325</strain>
    </source>
</reference>
<accession>A0A228HTD2</accession>
<sequence length="148" mass="16893">MVAQTYRRIDLALAQLDAALRLFLEYREFAAAITLAGAAEEVLGKEVNRRGRQVALDRRVIRYAAQDRKDAIAEANRVRNALKHFGDHEQSDITADLEEAARWMLERACENAHQLELEVPRSDAFGAWYHKMLIERHAAPPTEQPTIE</sequence>
<dbReference type="Proteomes" id="UP000214600">
    <property type="component" value="Unassembled WGS sequence"/>
</dbReference>
<dbReference type="OrthoDB" id="9135137at2"/>
<proteinExistence type="predicted"/>
<evidence type="ECO:0008006" key="3">
    <source>
        <dbReference type="Google" id="ProtNLM"/>
    </source>
</evidence>
<organism evidence="1 2">
    <name type="scientific">Burkholderia aenigmatica</name>
    <dbReference type="NCBI Taxonomy" id="2015348"/>
    <lineage>
        <taxon>Bacteria</taxon>
        <taxon>Pseudomonadati</taxon>
        <taxon>Pseudomonadota</taxon>
        <taxon>Betaproteobacteria</taxon>
        <taxon>Burkholderiales</taxon>
        <taxon>Burkholderiaceae</taxon>
        <taxon>Burkholderia</taxon>
        <taxon>Burkholderia cepacia complex</taxon>
    </lineage>
</organism>
<evidence type="ECO:0000313" key="2">
    <source>
        <dbReference type="Proteomes" id="UP000214600"/>
    </source>
</evidence>